<name>A0A920BV98_9BACI</name>
<evidence type="ECO:0000313" key="2">
    <source>
        <dbReference type="EMBL" id="GIN64130.1"/>
    </source>
</evidence>
<keyword evidence="1" id="KW-1133">Transmembrane helix</keyword>
<evidence type="ECO:0000256" key="1">
    <source>
        <dbReference type="SAM" id="Phobius"/>
    </source>
</evidence>
<sequence length="185" mass="21361">MKLKLWLWLIPLMFIVLGLSVWIGWSLLGTSNTAKSTEASGADPSVTQEDQDFSAEVVNTPVSESIIVFKNDELGFKNGHDFIGQLHKFYNETLGWGRIDTTSYSEQQEKAELIIRALENVEVMDAAVQMDFDRIKEYAEIVAKEDDREAMRNLHRYFHDLDIYFNGYDYKETFKVTIFQGEGRE</sequence>
<keyword evidence="1" id="KW-0472">Membrane</keyword>
<dbReference type="Proteomes" id="UP000682111">
    <property type="component" value="Unassembled WGS sequence"/>
</dbReference>
<reference evidence="2" key="1">
    <citation type="submission" date="2021-03" db="EMBL/GenBank/DDBJ databases">
        <title>Antimicrobial resistance genes in bacteria isolated from Japanese honey, and their potential for conferring macrolide and lincosamide resistance in the American foulbrood pathogen Paenibacillus larvae.</title>
        <authorList>
            <person name="Okamoto M."/>
            <person name="Kumagai M."/>
            <person name="Kanamori H."/>
            <person name="Takamatsu D."/>
        </authorList>
    </citation>
    <scope>NUCLEOTIDE SEQUENCE</scope>
    <source>
        <strain evidence="2">J27TS8</strain>
    </source>
</reference>
<comment type="caution">
    <text evidence="2">The sequence shown here is derived from an EMBL/GenBank/DDBJ whole genome shotgun (WGS) entry which is preliminary data.</text>
</comment>
<protein>
    <submittedName>
        <fullName evidence="2">Uncharacterized protein</fullName>
    </submittedName>
</protein>
<feature type="transmembrane region" description="Helical" evidence="1">
    <location>
        <begin position="6"/>
        <end position="28"/>
    </location>
</feature>
<dbReference type="RefSeq" id="WP_212934404.1">
    <property type="nucleotide sequence ID" value="NZ_BORC01000010.1"/>
</dbReference>
<dbReference type="AlphaFoldDB" id="A0A920BV98"/>
<proteinExistence type="predicted"/>
<keyword evidence="1" id="KW-0812">Transmembrane</keyword>
<gene>
    <name evidence="2" type="ORF">J27TS8_41230</name>
</gene>
<evidence type="ECO:0000313" key="3">
    <source>
        <dbReference type="Proteomes" id="UP000682111"/>
    </source>
</evidence>
<keyword evidence="3" id="KW-1185">Reference proteome</keyword>
<dbReference type="EMBL" id="BORC01000010">
    <property type="protein sequence ID" value="GIN64130.1"/>
    <property type="molecule type" value="Genomic_DNA"/>
</dbReference>
<organism evidence="2 3">
    <name type="scientific">Robertmurraya siralis</name>
    <dbReference type="NCBI Taxonomy" id="77777"/>
    <lineage>
        <taxon>Bacteria</taxon>
        <taxon>Bacillati</taxon>
        <taxon>Bacillota</taxon>
        <taxon>Bacilli</taxon>
        <taxon>Bacillales</taxon>
        <taxon>Bacillaceae</taxon>
        <taxon>Robertmurraya</taxon>
    </lineage>
</organism>
<accession>A0A920BV98</accession>